<dbReference type="KEGG" id="lst:LSS_05333"/>
<accession>K8Y439</accession>
<protein>
    <submittedName>
        <fullName evidence="1">Uncharacterized protein</fullName>
    </submittedName>
</protein>
<evidence type="ECO:0000313" key="2">
    <source>
        <dbReference type="Proteomes" id="UP000035800"/>
    </source>
</evidence>
<dbReference type="AlphaFoldDB" id="K8Y439"/>
<dbReference type="STRING" id="758847.LSS_05333"/>
<gene>
    <name evidence="1" type="ORF">LSS_05333</name>
</gene>
<name>K8Y439_9LEPT</name>
<evidence type="ECO:0000313" key="1">
    <source>
        <dbReference type="EMBL" id="EKT87761.1"/>
    </source>
</evidence>
<proteinExistence type="predicted"/>
<sequence length="30" mass="3476">MKFCFLKVFKKIPVEGTLPATGEFSMNWLL</sequence>
<dbReference type="EMBL" id="CP006694">
    <property type="protein sequence ID" value="EKT87761.1"/>
    <property type="molecule type" value="Genomic_DNA"/>
</dbReference>
<organism evidence="1 2">
    <name type="scientific">Leptospira santarosai serovar Shermani str. LT 821</name>
    <dbReference type="NCBI Taxonomy" id="758847"/>
    <lineage>
        <taxon>Bacteria</taxon>
        <taxon>Pseudomonadati</taxon>
        <taxon>Spirochaetota</taxon>
        <taxon>Spirochaetia</taxon>
        <taxon>Leptospirales</taxon>
        <taxon>Leptospiraceae</taxon>
        <taxon>Leptospira</taxon>
    </lineage>
</organism>
<reference evidence="1 2" key="2">
    <citation type="journal article" date="2014" name="Emerg. Microbes Infect.">
        <title>Potential impact on kidney infection: a whole-genome analysis of Leptospira santarosai serovar Shermani.</title>
        <authorList>
            <person name="Chou L.F."/>
            <person name="Chen T.W."/>
            <person name="Ko Y.C."/>
            <person name="Pan M.J."/>
            <person name="Tian Y.C."/>
            <person name="Chiu C.H."/>
            <person name="Tang P."/>
            <person name="Hung C.C."/>
            <person name="Yang C.W."/>
        </authorList>
    </citation>
    <scope>NUCLEOTIDE SEQUENCE</scope>
    <source>
        <strain evidence="1 2">LT 821</strain>
    </source>
</reference>
<dbReference type="Proteomes" id="UP000035800">
    <property type="component" value="Chromosome I"/>
</dbReference>
<reference evidence="1 2" key="1">
    <citation type="journal article" date="2012" name="Gene">
        <title>Sequence of Leptospira santarosai serovar Shermani genome and prediction of virulence-associated genes.</title>
        <authorList>
            <person name="Chou L.F."/>
            <person name="Chen Y.T."/>
            <person name="Lu C.W."/>
            <person name="Ko Y.C."/>
            <person name="Tang C.Y."/>
            <person name="Pan M.J."/>
            <person name="Tian Y.C."/>
            <person name="Chiu C.H."/>
            <person name="Hung C.C."/>
            <person name="Yang C.W."/>
        </authorList>
    </citation>
    <scope>NUCLEOTIDE SEQUENCE [LARGE SCALE GENOMIC DNA]</scope>
    <source>
        <strain evidence="1">LT 821</strain>
    </source>
</reference>